<evidence type="ECO:0000256" key="10">
    <source>
        <dbReference type="SAM" id="Phobius"/>
    </source>
</evidence>
<reference evidence="12" key="1">
    <citation type="submission" date="2020-07" db="EMBL/GenBank/DDBJ databases">
        <title>Complete genome sequencing of Coprobacter sp. strain 2CBH44.</title>
        <authorList>
            <person name="Sakamoto M."/>
            <person name="Murakami T."/>
            <person name="Mori H."/>
        </authorList>
    </citation>
    <scope>NUCLEOTIDE SEQUENCE [LARGE SCALE GENOMIC DNA]</scope>
    <source>
        <strain evidence="12">2CBH44</strain>
    </source>
</reference>
<keyword evidence="5 10" id="KW-0812">Transmembrane</keyword>
<evidence type="ECO:0000256" key="4">
    <source>
        <dbReference type="ARBA" id="ARBA00022475"/>
    </source>
</evidence>
<feature type="transmembrane region" description="Helical" evidence="10">
    <location>
        <begin position="7"/>
        <end position="27"/>
    </location>
</feature>
<comment type="subcellular location">
    <subcellularLocation>
        <location evidence="1">Cell membrane</location>
        <topology evidence="1">Multi-pass membrane protein</topology>
    </subcellularLocation>
</comment>
<dbReference type="PIRSF" id="PIRSF006603">
    <property type="entry name" value="DinF"/>
    <property type="match status" value="1"/>
</dbReference>
<keyword evidence="7" id="KW-0406">Ion transport</keyword>
<keyword evidence="2" id="KW-0813">Transport</keyword>
<evidence type="ECO:0000256" key="1">
    <source>
        <dbReference type="ARBA" id="ARBA00004651"/>
    </source>
</evidence>
<feature type="transmembrane region" description="Helical" evidence="10">
    <location>
        <begin position="186"/>
        <end position="208"/>
    </location>
</feature>
<dbReference type="RefSeq" id="WP_200755842.1">
    <property type="nucleotide sequence ID" value="NZ_AP023322.1"/>
</dbReference>
<keyword evidence="12" id="KW-1185">Reference proteome</keyword>
<dbReference type="Pfam" id="PF01554">
    <property type="entry name" value="MatE"/>
    <property type="match status" value="2"/>
</dbReference>
<proteinExistence type="predicted"/>
<dbReference type="GO" id="GO:0005886">
    <property type="term" value="C:plasma membrane"/>
    <property type="evidence" value="ECO:0007669"/>
    <property type="project" value="UniProtKB-SubCell"/>
</dbReference>
<accession>A0A7G1HU57</accession>
<feature type="transmembrane region" description="Helical" evidence="10">
    <location>
        <begin position="47"/>
        <end position="68"/>
    </location>
</feature>
<dbReference type="KEGG" id="copr:Cop2CBH44_15490"/>
<keyword evidence="8 10" id="KW-0472">Membrane</keyword>
<evidence type="ECO:0000313" key="12">
    <source>
        <dbReference type="Proteomes" id="UP000594042"/>
    </source>
</evidence>
<evidence type="ECO:0000256" key="6">
    <source>
        <dbReference type="ARBA" id="ARBA00022989"/>
    </source>
</evidence>
<dbReference type="NCBIfam" id="TIGR00797">
    <property type="entry name" value="matE"/>
    <property type="match status" value="1"/>
</dbReference>
<feature type="transmembrane region" description="Helical" evidence="10">
    <location>
        <begin position="410"/>
        <end position="430"/>
    </location>
</feature>
<dbReference type="InterPro" id="IPR048279">
    <property type="entry name" value="MdtK-like"/>
</dbReference>
<evidence type="ECO:0000313" key="11">
    <source>
        <dbReference type="EMBL" id="BCI63196.1"/>
    </source>
</evidence>
<feature type="transmembrane region" description="Helical" evidence="10">
    <location>
        <begin position="89"/>
        <end position="109"/>
    </location>
</feature>
<feature type="transmembrane region" description="Helical" evidence="10">
    <location>
        <begin position="129"/>
        <end position="148"/>
    </location>
</feature>
<keyword evidence="6 10" id="KW-1133">Transmembrane helix</keyword>
<dbReference type="PANTHER" id="PTHR43298">
    <property type="entry name" value="MULTIDRUG RESISTANCE PROTEIN NORM-RELATED"/>
    <property type="match status" value="1"/>
</dbReference>
<sequence>MFTKKEIWRVAYPILISLVVQNLINITDTAFLGRVGEIELGASALAGVYYMSVYMIGFGFSTGAQILMARRNGEGRYSAIGSIMLQSTFFMILLAALLFGINDICAPWFLRWMISSEAIYGATIEFLDYRIFGLFFSFVAAMFRAFYVGITQTRILTINAVIMALANIALNYMLVFGKFGCPEMGIAGAALGSVLSEFISVIFFMLYTGMKVDGKKYAFFNISGFDPKVIVRVLSVSIWTMIQFFLPIITWFIFFVAIEHLGERSLAIANIVRSVSTIFFMPVNAFAATSCTLVSNAMGAGRPQEVMPIARRIIRICYMIIIPLMFFVFVQPTLLLHIYTDNEALIKESIPSLFTMVLYYLITVPGSILFNTVAGTGNTKSTFLIEMITAGVYLLAIYFIIFWWRPSVQYCWFVEYIYWIVTLSISFFYLKKANWKNKKI</sequence>
<name>A0A7G1HU57_9BACT</name>
<protein>
    <recommendedName>
        <fullName evidence="9">Multidrug-efflux transporter</fullName>
    </recommendedName>
</protein>
<dbReference type="GO" id="GO:0042910">
    <property type="term" value="F:xenobiotic transmembrane transporter activity"/>
    <property type="evidence" value="ECO:0007669"/>
    <property type="project" value="InterPro"/>
</dbReference>
<dbReference type="InterPro" id="IPR050222">
    <property type="entry name" value="MATE_MdtK"/>
</dbReference>
<keyword evidence="3" id="KW-0050">Antiport</keyword>
<evidence type="ECO:0000256" key="8">
    <source>
        <dbReference type="ARBA" id="ARBA00023136"/>
    </source>
</evidence>
<feature type="transmembrane region" description="Helical" evidence="10">
    <location>
        <begin position="350"/>
        <end position="371"/>
    </location>
</feature>
<evidence type="ECO:0000256" key="2">
    <source>
        <dbReference type="ARBA" id="ARBA00022448"/>
    </source>
</evidence>
<gene>
    <name evidence="11" type="ORF">Cop2CBH44_15490</name>
</gene>
<evidence type="ECO:0000256" key="5">
    <source>
        <dbReference type="ARBA" id="ARBA00022692"/>
    </source>
</evidence>
<feature type="transmembrane region" description="Helical" evidence="10">
    <location>
        <begin position="229"/>
        <end position="258"/>
    </location>
</feature>
<feature type="transmembrane region" description="Helical" evidence="10">
    <location>
        <begin position="383"/>
        <end position="404"/>
    </location>
</feature>
<evidence type="ECO:0000256" key="9">
    <source>
        <dbReference type="ARBA" id="ARBA00031636"/>
    </source>
</evidence>
<dbReference type="EMBL" id="AP023322">
    <property type="protein sequence ID" value="BCI63196.1"/>
    <property type="molecule type" value="Genomic_DNA"/>
</dbReference>
<dbReference type="AlphaFoldDB" id="A0A7G1HU57"/>
<dbReference type="InterPro" id="IPR002528">
    <property type="entry name" value="MATE_fam"/>
</dbReference>
<feature type="transmembrane region" description="Helical" evidence="10">
    <location>
        <begin position="313"/>
        <end position="330"/>
    </location>
</feature>
<feature type="transmembrane region" description="Helical" evidence="10">
    <location>
        <begin position="155"/>
        <end position="174"/>
    </location>
</feature>
<feature type="transmembrane region" description="Helical" evidence="10">
    <location>
        <begin position="278"/>
        <end position="301"/>
    </location>
</feature>
<dbReference type="GO" id="GO:0015297">
    <property type="term" value="F:antiporter activity"/>
    <property type="evidence" value="ECO:0007669"/>
    <property type="project" value="UniProtKB-KW"/>
</dbReference>
<organism evidence="11 12">
    <name type="scientific">Coprobacter secundus subsp. similis</name>
    <dbReference type="NCBI Taxonomy" id="2751153"/>
    <lineage>
        <taxon>Bacteria</taxon>
        <taxon>Pseudomonadati</taxon>
        <taxon>Bacteroidota</taxon>
        <taxon>Bacteroidia</taxon>
        <taxon>Bacteroidales</taxon>
        <taxon>Barnesiellaceae</taxon>
        <taxon>Coprobacter</taxon>
    </lineage>
</organism>
<evidence type="ECO:0000256" key="7">
    <source>
        <dbReference type="ARBA" id="ARBA00023065"/>
    </source>
</evidence>
<dbReference type="CDD" id="cd13133">
    <property type="entry name" value="MATE_like_7"/>
    <property type="match status" value="1"/>
</dbReference>
<keyword evidence="4" id="KW-1003">Cell membrane</keyword>
<dbReference type="PANTHER" id="PTHR43298:SF2">
    <property type="entry name" value="FMN_FAD EXPORTER YEEO-RELATED"/>
    <property type="match status" value="1"/>
</dbReference>
<dbReference type="GO" id="GO:0006811">
    <property type="term" value="P:monoatomic ion transport"/>
    <property type="evidence" value="ECO:0007669"/>
    <property type="project" value="UniProtKB-KW"/>
</dbReference>
<evidence type="ECO:0000256" key="3">
    <source>
        <dbReference type="ARBA" id="ARBA00022449"/>
    </source>
</evidence>
<dbReference type="Proteomes" id="UP000594042">
    <property type="component" value="Chromosome"/>
</dbReference>